<accession>A0ACC7NSQ8</accession>
<dbReference type="EMBL" id="JBJURJ010000002">
    <property type="protein sequence ID" value="MFM9327352.1"/>
    <property type="molecule type" value="Genomic_DNA"/>
</dbReference>
<gene>
    <name evidence="1" type="ORF">ACI1P1_03465</name>
</gene>
<dbReference type="Proteomes" id="UP001631969">
    <property type="component" value="Unassembled WGS sequence"/>
</dbReference>
<keyword evidence="1" id="KW-0808">Transferase</keyword>
<organism evidence="1 2">
    <name type="scientific">Paenibacillus mesotrionivorans</name>
    <dbReference type="NCBI Taxonomy" id="3160968"/>
    <lineage>
        <taxon>Bacteria</taxon>
        <taxon>Bacillati</taxon>
        <taxon>Bacillota</taxon>
        <taxon>Bacilli</taxon>
        <taxon>Bacillales</taxon>
        <taxon>Paenibacillaceae</taxon>
        <taxon>Paenibacillus</taxon>
    </lineage>
</organism>
<evidence type="ECO:0000313" key="1">
    <source>
        <dbReference type="EMBL" id="MFM9327352.1"/>
    </source>
</evidence>
<protein>
    <submittedName>
        <fullName evidence="1">Class I SAM-dependent methyltransferase</fullName>
        <ecNumber evidence="1">2.1.1.222</ecNumber>
        <ecNumber evidence="1">2.1.1.64</ecNumber>
    </submittedName>
</protein>
<dbReference type="EC" id="2.1.1.64" evidence="1"/>
<reference evidence="1" key="1">
    <citation type="submission" date="2024-12" db="EMBL/GenBank/DDBJ databases">
        <authorList>
            <person name="Wu N."/>
        </authorList>
    </citation>
    <scope>NUCLEOTIDE SEQUENCE</scope>
    <source>
        <strain evidence="1">P15</strain>
    </source>
</reference>
<evidence type="ECO:0000313" key="2">
    <source>
        <dbReference type="Proteomes" id="UP001631969"/>
    </source>
</evidence>
<keyword evidence="1" id="KW-0489">Methyltransferase</keyword>
<name>A0ACC7NSQ8_9BACL</name>
<proteinExistence type="predicted"/>
<sequence length="268" mass="29342">MPDQKEHSSANEKAWNNSTYEAWISRFGSVEQAAARIKANPAARLKGLYGYMGDLKGKKAANLLGSHGSKAIAMALLGADSTVVDISEQNARFARELACEAGVPLHYVVSDVLELPREEISGDYDLVLMEGGILHYFTDLEPLMKLVGGLLKPGGRLVLQDFHPVTMKLITSRGTTANIRKHKVTGDYFDTSIKEVDVAYGKFLPEEEQAVLPKAKVRYWNLGEVVTAAAQSGLIIRHLVEEPNQSSEVFDKGIPKMFTLVADKPATL</sequence>
<dbReference type="EC" id="2.1.1.222" evidence="1"/>
<keyword evidence="2" id="KW-1185">Reference proteome</keyword>
<comment type="caution">
    <text evidence="1">The sequence shown here is derived from an EMBL/GenBank/DDBJ whole genome shotgun (WGS) entry which is preliminary data.</text>
</comment>